<dbReference type="InterPro" id="IPR036116">
    <property type="entry name" value="FN3_sf"/>
</dbReference>
<feature type="domain" description="Fibronectin type-III" evidence="2">
    <location>
        <begin position="513"/>
        <end position="612"/>
    </location>
</feature>
<name>A0A4Q9YXS6_9FLAO</name>
<dbReference type="CDD" id="cd00063">
    <property type="entry name" value="FN3"/>
    <property type="match status" value="3"/>
</dbReference>
<dbReference type="InterPro" id="IPR003961">
    <property type="entry name" value="FN3_dom"/>
</dbReference>
<feature type="domain" description="Fibronectin type-III" evidence="2">
    <location>
        <begin position="942"/>
        <end position="1039"/>
    </location>
</feature>
<organism evidence="3 4">
    <name type="scientific">Flavobacterium silvisoli</name>
    <dbReference type="NCBI Taxonomy" id="2529433"/>
    <lineage>
        <taxon>Bacteria</taxon>
        <taxon>Pseudomonadati</taxon>
        <taxon>Bacteroidota</taxon>
        <taxon>Flavobacteriia</taxon>
        <taxon>Flavobacteriales</taxon>
        <taxon>Flavobacteriaceae</taxon>
        <taxon>Flavobacterium</taxon>
    </lineage>
</organism>
<dbReference type="SUPFAM" id="SSF49265">
    <property type="entry name" value="Fibronectin type III"/>
    <property type="match status" value="4"/>
</dbReference>
<proteinExistence type="predicted"/>
<dbReference type="SMART" id="SM00060">
    <property type="entry name" value="FN3"/>
    <property type="match status" value="9"/>
</dbReference>
<dbReference type="Pfam" id="PF00041">
    <property type="entry name" value="fn3"/>
    <property type="match status" value="3"/>
</dbReference>
<dbReference type="Gene3D" id="2.60.40.10">
    <property type="entry name" value="Immunoglobulins"/>
    <property type="match status" value="6"/>
</dbReference>
<evidence type="ECO:0000256" key="1">
    <source>
        <dbReference type="ARBA" id="ARBA00022737"/>
    </source>
</evidence>
<feature type="domain" description="Fibronectin type-III" evidence="2">
    <location>
        <begin position="297"/>
        <end position="393"/>
    </location>
</feature>
<keyword evidence="1" id="KW-0677">Repeat</keyword>
<evidence type="ECO:0000259" key="2">
    <source>
        <dbReference type="PROSITE" id="PS50853"/>
    </source>
</evidence>
<dbReference type="OrthoDB" id="1652165at2"/>
<dbReference type="PANTHER" id="PTHR13817">
    <property type="entry name" value="TITIN"/>
    <property type="match status" value="1"/>
</dbReference>
<dbReference type="InterPro" id="IPR050964">
    <property type="entry name" value="Striated_Muscle_Regulatory"/>
</dbReference>
<evidence type="ECO:0000313" key="4">
    <source>
        <dbReference type="Proteomes" id="UP000293300"/>
    </source>
</evidence>
<dbReference type="PANTHER" id="PTHR13817:SF73">
    <property type="entry name" value="FIBRONECTIN TYPE-III DOMAIN-CONTAINING PROTEIN"/>
    <property type="match status" value="1"/>
</dbReference>
<sequence>MKNFYLTSREISFKLFNTTLIKLSLIMVMILNIQDSHSQTSCSNAIAITVNGSCLSGSVSDSSQDSPLMSSASCTTAGVFKRERWYSFTVTGGPKTITITADSADRNLFLMLISASGSCSGLTIVDCANNDDTNNSAQTETITSLLNNGLYYIKVVNAGTNNSNMTLSSLCVTAASACSTPTAQPTSLVLSSSSATSVSGSFTAASPTPNKYLVVRSTSATAPSPGPVNGTAYNVGNTINGATVVSVNNSTSFTDNSLAGNTKYYYYIYSYNDTSCSGAAYNTTSPLTNNVVTCTAIPNTVSTSGVTGNGFTLNWAYPTGGSANTTTYTVQITTDAAYTVNIAGSPFALGTALSYSASGLNTNTTYYYRILANNGCSSAYVTGSVTTSCAAPAAQPTTLVLSSVTSTSLSGSFAAASPAPSGYLIVRSTSATPPTLTNGTTYAVGLTTLTPGTTRVIQGSAVTSNAVTFTDSGLTANTQYYYHIFSYNNGCTGAPVYNTTAPLTNSAITCPAAPTAPVNSSVTGNGFTVSWTASAGGSAATVNYTLEVYTNNTYTTPITGSPFAVGTALTYTVSGLNPLTIYYYRIVANNGCSSNYLTGNVTTLTAACVAPPAANNLTIGTVTSTSIPAIFTGTANGYLVIASTSATAPSQPVNGITYSALTVNTLGSGLTFMQSGSSTTIAGTGLSGNTKYYYYIYSYNNTSCSGGPVYNTSGPLTGNAVTCPAVPGSVTTTNINQNNFTLNWTSSIGGNANTVSYTIQVTTDAAFTNNILDSPFTVPDPITTLDIDDLTGNTTYYYKITANNGCESPSATGSVTTLSNPCTPPANQAFNFTNGAITSSTYPASFLGSADGFLVVRSTSATPPSQPVNGTIYNAANIATLGTGLTFIQSGSTYNISSTGLTGNTTYYYYVYAYTNPTYCTGGPVYNTSGALVGSGTTCPGSPTGVTASSITTTSFNLDWTAPVGGTSGAITYTVQITTNAGYTNNIPGSPFTVANPTTTLSVSGLTAGTTYYYRILASNGCQSAYTTGSITTSITNDNCATAINLTTNTTATCMVSTNGTTIGASQSSAGCSGTADDDVWYSFVAIATSHTVTVTPSTLTDVVFQLYKGTCSGLTSLGCIDNTSSTATETNTFTGLTIGTTYYVRVYSYGNGAGYRGNFNICITTPVAPINDNCSGAIALTVNPTTTCVTSTVGTTIYGTLSQAGCSGTADDDIWYSFVAVSTSQKITVSPITMTNAVFQVFSGSCSGLTSLQCNNATSGSAIEVSTVAGLTVGATYYVRVYSAGSASGNGSFSICVTTPCSPGSGNGTTSTTCPNIVAGASGLNGADPEPVTCFATSTCTNLEAIYPDYNDTTSYTVSNIPYAPPYQFNCLSNPISVNVDDVWSNTISLPFNFCYYGNTYNKVLVGSNGVLTFDTTTYSPGGYSGWSFSNNLPSSSLFLNSIFGVYHDIDPSKGGEVGWELVTLSSGCRALVAAWSDIPMYSSVCNSSLYTGMIVLHENSNIIEVFIKEKNVCPTWNNGNAVVGIQNANGTQAVVAPNRNSNDTDWTVNEEAWRFTPSGASVASIKWYQGSGTSGPVVGTSNNISVCPTSTTNYTAEVTYTFCNGTTAKYTDETTVTVSTGKKWTGAVDTDWNNANNWSPAGVPTNTDCITIQNVPNKPVISGTSYNAYCYNLTIAAGSSLQTNSTSNIVVTDFVKVSSTGQFKMKDSSSLVQINNTATNTGSISMERTAYVKAYDYVYWCSPVKSFSSANISPTSPSGYVFKWNPTIANGNGGQGNWVSGTEIMALAKGYIAISPGSYSYTNAAPLTATFNGVPYNGIRKATISRGSYTGADFTGTNGATITRLDDNWNLIGNPYPSAVDAIDFLNLNTNINGNIRLWTHGSPISSSNTNPFYGSFAANYDVNDYISYNGTGSTPPGFNGKIAAGQAFFVIMNDGPASNSTVTFNNSMRSAAYDNSQFYRQNTVANTVQPEKNRIWLSLVNANQMAATTLVGYVSDATYDYDRLYDASHKISNTLGIYSWIEDQTVIINGRPTPFDDNDYVKIGTSVPSTGTYSIGINQVDGLFSDANQDIFLEDTELNVVHNLRLAPYTFTANAGNYNERFILKYKNSTLGTNQNTLATTYAYVSNHILNIKTDDSIKEIYLYDISGKLITKYKPSVQSTHFETEFPYQNGVYLATVVKTSGEKAAVKLLN</sequence>
<dbReference type="InterPro" id="IPR013783">
    <property type="entry name" value="Ig-like_fold"/>
</dbReference>
<dbReference type="PROSITE" id="PS50853">
    <property type="entry name" value="FN3"/>
    <property type="match status" value="4"/>
</dbReference>
<gene>
    <name evidence="3" type="ORF">EZL74_09180</name>
</gene>
<dbReference type="Proteomes" id="UP000293300">
    <property type="component" value="Unassembled WGS sequence"/>
</dbReference>
<protein>
    <recommendedName>
        <fullName evidence="2">Fibronectin type-III domain-containing protein</fullName>
    </recommendedName>
</protein>
<dbReference type="RefSeq" id="WP_131476313.1">
    <property type="nucleotide sequence ID" value="NZ_SJPE01000010.1"/>
</dbReference>
<evidence type="ECO:0000313" key="3">
    <source>
        <dbReference type="EMBL" id="TBX67646.1"/>
    </source>
</evidence>
<dbReference type="Pfam" id="PF23759">
    <property type="entry name" value="GBD_T9SS_assoc"/>
    <property type="match status" value="2"/>
</dbReference>
<reference evidence="3 4" key="1">
    <citation type="submission" date="2019-02" db="EMBL/GenBank/DDBJ databases">
        <title>Flavobacterium sp. RD-2-33 isolated from forest soil.</title>
        <authorList>
            <person name="Chaudhary D.K."/>
        </authorList>
    </citation>
    <scope>NUCLEOTIDE SEQUENCE [LARGE SCALE GENOMIC DNA]</scope>
    <source>
        <strain evidence="3 4">RD-2-33</strain>
    </source>
</reference>
<dbReference type="InterPro" id="IPR056600">
    <property type="entry name" value="GBD_T9SS_assoc"/>
</dbReference>
<feature type="domain" description="Fibronectin type-III" evidence="2">
    <location>
        <begin position="726"/>
        <end position="826"/>
    </location>
</feature>
<comment type="caution">
    <text evidence="3">The sequence shown here is derived from an EMBL/GenBank/DDBJ whole genome shotgun (WGS) entry which is preliminary data.</text>
</comment>
<keyword evidence="4" id="KW-1185">Reference proteome</keyword>
<dbReference type="EMBL" id="SJPE01000010">
    <property type="protein sequence ID" value="TBX67646.1"/>
    <property type="molecule type" value="Genomic_DNA"/>
</dbReference>
<accession>A0A4Q9YXS6</accession>